<evidence type="ECO:0000259" key="10">
    <source>
        <dbReference type="Pfam" id="PF01966"/>
    </source>
</evidence>
<dbReference type="CDD" id="cd05398">
    <property type="entry name" value="NT_ClassII-CCAase"/>
    <property type="match status" value="1"/>
</dbReference>
<feature type="domain" description="tRNA nucleotidyltransferase/poly(A) polymerase RNA and SrmB- binding" evidence="11">
    <location>
        <begin position="170"/>
        <end position="228"/>
    </location>
</feature>
<dbReference type="Gene3D" id="3.30.460.10">
    <property type="entry name" value="Beta Polymerase, domain 2"/>
    <property type="match status" value="1"/>
</dbReference>
<evidence type="ECO:0000256" key="3">
    <source>
        <dbReference type="ARBA" id="ARBA00022694"/>
    </source>
</evidence>
<dbReference type="NCBIfam" id="TIGR00277">
    <property type="entry name" value="HDIG"/>
    <property type="match status" value="1"/>
</dbReference>
<dbReference type="RefSeq" id="WP_377089507.1">
    <property type="nucleotide sequence ID" value="NZ_JBHSJL010000014.1"/>
</dbReference>
<reference evidence="13" key="1">
    <citation type="journal article" date="2019" name="Int. J. Syst. Evol. Microbiol.">
        <title>The Global Catalogue of Microorganisms (GCM) 10K type strain sequencing project: providing services to taxonomists for standard genome sequencing and annotation.</title>
        <authorList>
            <consortium name="The Broad Institute Genomics Platform"/>
            <consortium name="The Broad Institute Genome Sequencing Center for Infectious Disease"/>
            <person name="Wu L."/>
            <person name="Ma J."/>
        </authorList>
    </citation>
    <scope>NUCLEOTIDE SEQUENCE [LARGE SCALE GENOMIC DNA]</scope>
    <source>
        <strain evidence="13">CCUG 57942</strain>
    </source>
</reference>
<dbReference type="InterPro" id="IPR032828">
    <property type="entry name" value="PolyA_RNA-bd"/>
</dbReference>
<proteinExistence type="inferred from homology"/>
<evidence type="ECO:0000256" key="7">
    <source>
        <dbReference type="ARBA" id="ARBA00022842"/>
    </source>
</evidence>
<dbReference type="InterPro" id="IPR050264">
    <property type="entry name" value="Bact_CCA-adding_enz_type3_sf"/>
</dbReference>
<dbReference type="InterPro" id="IPR002646">
    <property type="entry name" value="PolA_pol_head_dom"/>
</dbReference>
<evidence type="ECO:0000259" key="9">
    <source>
        <dbReference type="Pfam" id="PF01743"/>
    </source>
</evidence>
<dbReference type="EMBL" id="JBHUJB010000049">
    <property type="protein sequence ID" value="MFD2159621.1"/>
    <property type="molecule type" value="Genomic_DNA"/>
</dbReference>
<evidence type="ECO:0000256" key="6">
    <source>
        <dbReference type="ARBA" id="ARBA00022741"/>
    </source>
</evidence>
<keyword evidence="8" id="KW-0694">RNA-binding</keyword>
<dbReference type="Proteomes" id="UP001597389">
    <property type="component" value="Unassembled WGS sequence"/>
</dbReference>
<keyword evidence="7" id="KW-0460">Magnesium</keyword>
<gene>
    <name evidence="12" type="ORF">ACFSW8_11980</name>
</gene>
<keyword evidence="3" id="KW-0819">tRNA processing</keyword>
<evidence type="ECO:0000313" key="13">
    <source>
        <dbReference type="Proteomes" id="UP001597389"/>
    </source>
</evidence>
<evidence type="ECO:0000256" key="4">
    <source>
        <dbReference type="ARBA" id="ARBA00022695"/>
    </source>
</evidence>
<comment type="cofactor">
    <cofactor evidence="1">
        <name>Mg(2+)</name>
        <dbReference type="ChEBI" id="CHEBI:18420"/>
    </cofactor>
</comment>
<dbReference type="PANTHER" id="PTHR46173:SF1">
    <property type="entry name" value="CCA TRNA NUCLEOTIDYLTRANSFERASE 1, MITOCHONDRIAL"/>
    <property type="match status" value="1"/>
</dbReference>
<evidence type="ECO:0000256" key="1">
    <source>
        <dbReference type="ARBA" id="ARBA00001946"/>
    </source>
</evidence>
<keyword evidence="6" id="KW-0547">Nucleotide-binding</keyword>
<protein>
    <submittedName>
        <fullName evidence="12">CCA tRNA nucleotidyltransferase</fullName>
    </submittedName>
</protein>
<dbReference type="Gene3D" id="1.10.3090.10">
    <property type="entry name" value="cca-adding enzyme, domain 2"/>
    <property type="match status" value="1"/>
</dbReference>
<dbReference type="SUPFAM" id="SSF81301">
    <property type="entry name" value="Nucleotidyltransferase"/>
    <property type="match status" value="1"/>
</dbReference>
<evidence type="ECO:0000256" key="2">
    <source>
        <dbReference type="ARBA" id="ARBA00022679"/>
    </source>
</evidence>
<evidence type="ECO:0000313" key="12">
    <source>
        <dbReference type="EMBL" id="MFD2159621.1"/>
    </source>
</evidence>
<keyword evidence="4" id="KW-0548">Nucleotidyltransferase</keyword>
<keyword evidence="2 8" id="KW-0808">Transferase</keyword>
<dbReference type="Pfam" id="PF01743">
    <property type="entry name" value="PolyA_pol"/>
    <property type="match status" value="1"/>
</dbReference>
<name>A0ABW4ZCP3_9BACT</name>
<keyword evidence="5" id="KW-0479">Metal-binding</keyword>
<dbReference type="Pfam" id="PF12627">
    <property type="entry name" value="PolyA_pol_RNAbd"/>
    <property type="match status" value="1"/>
</dbReference>
<feature type="domain" description="HD" evidence="10">
    <location>
        <begin position="263"/>
        <end position="342"/>
    </location>
</feature>
<organism evidence="12 13">
    <name type="scientific">Rubritalea tangerina</name>
    <dbReference type="NCBI Taxonomy" id="430798"/>
    <lineage>
        <taxon>Bacteria</taxon>
        <taxon>Pseudomonadati</taxon>
        <taxon>Verrucomicrobiota</taxon>
        <taxon>Verrucomicrobiia</taxon>
        <taxon>Verrucomicrobiales</taxon>
        <taxon>Rubritaleaceae</taxon>
        <taxon>Rubritalea</taxon>
    </lineage>
</organism>
<dbReference type="InterPro" id="IPR006674">
    <property type="entry name" value="HD_domain"/>
</dbReference>
<comment type="similarity">
    <text evidence="8">Belongs to the tRNA nucleotidyltransferase/poly(A) polymerase family.</text>
</comment>
<comment type="caution">
    <text evidence="12">The sequence shown here is derived from an EMBL/GenBank/DDBJ whole genome shotgun (WGS) entry which is preliminary data.</text>
</comment>
<evidence type="ECO:0000259" key="11">
    <source>
        <dbReference type="Pfam" id="PF12627"/>
    </source>
</evidence>
<feature type="domain" description="Poly A polymerase head" evidence="9">
    <location>
        <begin position="22"/>
        <end position="141"/>
    </location>
</feature>
<dbReference type="PANTHER" id="PTHR46173">
    <property type="entry name" value="CCA TRNA NUCLEOTIDYLTRANSFERASE 1, MITOCHONDRIAL"/>
    <property type="match status" value="1"/>
</dbReference>
<keyword evidence="13" id="KW-1185">Reference proteome</keyword>
<dbReference type="Pfam" id="PF01966">
    <property type="entry name" value="HD"/>
    <property type="match status" value="1"/>
</dbReference>
<accession>A0ABW4ZCP3</accession>
<dbReference type="InterPro" id="IPR043519">
    <property type="entry name" value="NT_sf"/>
</dbReference>
<dbReference type="InterPro" id="IPR006675">
    <property type="entry name" value="HDIG_dom"/>
</dbReference>
<dbReference type="CDD" id="cd00077">
    <property type="entry name" value="HDc"/>
    <property type="match status" value="1"/>
</dbReference>
<dbReference type="SUPFAM" id="SSF81891">
    <property type="entry name" value="Poly A polymerase C-terminal region-like"/>
    <property type="match status" value="1"/>
</dbReference>
<sequence length="439" mass="49521">MSELLNIAQEIASTLRKAGHLCYFAGGCVRDSLLGLSPKDYDIATSATPQQVLDLFPHSDAIGAHFGVILVKYRGVGLEVATFRVDGNYNDNRRPDSVTFSSPEEDAKRRDFTINGIFQDPITGEIIDYVDGEKDLDAGLIKAIGTPAHRFQEDALRLLRAIRFATKLQFQIDPITWQAIQEHAHLLSSIAVERIQAEFNQILLSPHRARGIELVVSSGLAQHFIPELVDLIGCEQPPQFHPEGDVFVHTRIMLDMLYDTPSLELCLAVLLHDIGKPATYTYDPSEDRIRFNGHDKVGAEMAESILRRLKYSNKTIEAVFDMVLNHMNFMNVRFMKTAKVKRFMARPHYEEEMELHRVDCASSNGITENYDFLRDKEKEFASEPLIPPALLTGKDLIAQGLQPSPKFTKILESLQTEQLEGKVTSKEEALAWLSEHYLL</sequence>
<evidence type="ECO:0000256" key="5">
    <source>
        <dbReference type="ARBA" id="ARBA00022723"/>
    </source>
</evidence>
<evidence type="ECO:0000256" key="8">
    <source>
        <dbReference type="RuleBase" id="RU003953"/>
    </source>
</evidence>
<dbReference type="InterPro" id="IPR003607">
    <property type="entry name" value="HD/PDEase_dom"/>
</dbReference>